<dbReference type="SMART" id="SM00257">
    <property type="entry name" value="LysM"/>
    <property type="match status" value="1"/>
</dbReference>
<evidence type="ECO:0000313" key="4">
    <source>
        <dbReference type="Proteomes" id="UP000006727"/>
    </source>
</evidence>
<dbReference type="CDD" id="cd00118">
    <property type="entry name" value="LysM"/>
    <property type="match status" value="1"/>
</dbReference>
<name>A9RG31_PHYPA</name>
<dbReference type="HOGENOM" id="CLU_1771394_0_0_1"/>
<dbReference type="SUPFAM" id="SSF54106">
    <property type="entry name" value="LysM domain"/>
    <property type="match status" value="1"/>
</dbReference>
<proteinExistence type="predicted"/>
<dbReference type="EnsemblPlants" id="Pp3c2_4650V3.5">
    <property type="protein sequence ID" value="Pp3c2_4650V3.5"/>
    <property type="gene ID" value="Pp3c2_4650"/>
</dbReference>
<dbReference type="Gramene" id="Pp3c2_4650V3.5">
    <property type="protein sequence ID" value="Pp3c2_4650V3.5"/>
    <property type="gene ID" value="Pp3c2_4650"/>
</dbReference>
<gene>
    <name evidence="3" type="primary">LOC112295297</name>
    <name evidence="2" type="ORF">PHYPA_002218</name>
</gene>
<dbReference type="PANTHER" id="PTHR33734:SF26">
    <property type="entry name" value="LYSM DOMAIN-CONTAINING PROTEIN"/>
    <property type="match status" value="1"/>
</dbReference>
<dbReference type="PANTHER" id="PTHR33734">
    <property type="entry name" value="LYSM DOMAIN-CONTAINING GPI-ANCHORED PROTEIN 2"/>
    <property type="match status" value="1"/>
</dbReference>
<dbReference type="InterPro" id="IPR036779">
    <property type="entry name" value="LysM_dom_sf"/>
</dbReference>
<dbReference type="Gramene" id="Pp3c2_4650V3.3">
    <property type="protein sequence ID" value="Pp3c2_4650V3.3"/>
    <property type="gene ID" value="Pp3c2_4650"/>
</dbReference>
<dbReference type="Gramene" id="Pp3c2_4650V3.2">
    <property type="protein sequence ID" value="Pp3c2_4650V3.2"/>
    <property type="gene ID" value="Pp3c2_4650"/>
</dbReference>
<organism evidence="2">
    <name type="scientific">Physcomitrium patens</name>
    <name type="common">Spreading-leaved earth moss</name>
    <name type="synonym">Physcomitrella patens</name>
    <dbReference type="NCBI Taxonomy" id="3218"/>
    <lineage>
        <taxon>Eukaryota</taxon>
        <taxon>Viridiplantae</taxon>
        <taxon>Streptophyta</taxon>
        <taxon>Embryophyta</taxon>
        <taxon>Bryophyta</taxon>
        <taxon>Bryophytina</taxon>
        <taxon>Bryopsida</taxon>
        <taxon>Funariidae</taxon>
        <taxon>Funariales</taxon>
        <taxon>Funariaceae</taxon>
        <taxon>Physcomitrium</taxon>
    </lineage>
</organism>
<dbReference type="RefSeq" id="XP_024402444.1">
    <property type="nucleotide sequence ID" value="XM_024546676.1"/>
</dbReference>
<dbReference type="eggNOG" id="ENOG502S5G3">
    <property type="taxonomic scope" value="Eukaryota"/>
</dbReference>
<dbReference type="Gene3D" id="3.10.350.10">
    <property type="entry name" value="LysM domain"/>
    <property type="match status" value="1"/>
</dbReference>
<reference evidence="3" key="3">
    <citation type="submission" date="2020-12" db="UniProtKB">
        <authorList>
            <consortium name="EnsemblPlants"/>
        </authorList>
    </citation>
    <scope>IDENTIFICATION</scope>
</reference>
<dbReference type="PaxDb" id="3218-PP1S7_250V6.1"/>
<dbReference type="EnsemblPlants" id="Pp3c2_4650V3.4">
    <property type="protein sequence ID" value="Pp3c2_4650V3.4"/>
    <property type="gene ID" value="Pp3c2_4650"/>
</dbReference>
<dbReference type="RefSeq" id="XP_024402452.1">
    <property type="nucleotide sequence ID" value="XM_024546684.2"/>
</dbReference>
<protein>
    <recommendedName>
        <fullName evidence="1">LysM domain-containing protein</fullName>
    </recommendedName>
</protein>
<dbReference type="EnsemblPlants" id="Pp3c2_4650V3.1">
    <property type="protein sequence ID" value="Pp3c2_4650V3.1"/>
    <property type="gene ID" value="Pp3c2_4650"/>
</dbReference>
<feature type="domain" description="LysM" evidence="1">
    <location>
        <begin position="95"/>
        <end position="139"/>
    </location>
</feature>
<reference evidence="2 4" key="2">
    <citation type="journal article" date="2018" name="Plant J.">
        <title>The Physcomitrella patens chromosome-scale assembly reveals moss genome structure and evolution.</title>
        <authorList>
            <person name="Lang D."/>
            <person name="Ullrich K.K."/>
            <person name="Murat F."/>
            <person name="Fuchs J."/>
            <person name="Jenkins J."/>
            <person name="Haas F.B."/>
            <person name="Piednoel M."/>
            <person name="Gundlach H."/>
            <person name="Van Bel M."/>
            <person name="Meyberg R."/>
            <person name="Vives C."/>
            <person name="Morata J."/>
            <person name="Symeonidi A."/>
            <person name="Hiss M."/>
            <person name="Muchero W."/>
            <person name="Kamisugi Y."/>
            <person name="Saleh O."/>
            <person name="Blanc G."/>
            <person name="Decker E.L."/>
            <person name="van Gessel N."/>
            <person name="Grimwood J."/>
            <person name="Hayes R.D."/>
            <person name="Graham S.W."/>
            <person name="Gunter L.E."/>
            <person name="McDaniel S.F."/>
            <person name="Hoernstein S.N.W."/>
            <person name="Larsson A."/>
            <person name="Li F.W."/>
            <person name="Perroud P.F."/>
            <person name="Phillips J."/>
            <person name="Ranjan P."/>
            <person name="Rokshar D.S."/>
            <person name="Rothfels C.J."/>
            <person name="Schneider L."/>
            <person name="Shu S."/>
            <person name="Stevenson D.W."/>
            <person name="Thummler F."/>
            <person name="Tillich M."/>
            <person name="Villarreal Aguilar J.C."/>
            <person name="Widiez T."/>
            <person name="Wong G.K."/>
            <person name="Wymore A."/>
            <person name="Zhang Y."/>
            <person name="Zimmer A.D."/>
            <person name="Quatrano R.S."/>
            <person name="Mayer K.F.X."/>
            <person name="Goodstein D."/>
            <person name="Casacuberta J.M."/>
            <person name="Vandepoele K."/>
            <person name="Reski R."/>
            <person name="Cuming A.C."/>
            <person name="Tuskan G.A."/>
            <person name="Maumus F."/>
            <person name="Salse J."/>
            <person name="Schmutz J."/>
            <person name="Rensing S.A."/>
        </authorList>
    </citation>
    <scope>NUCLEOTIDE SEQUENCE [LARGE SCALE GENOMIC DNA]</scope>
    <source>
        <strain evidence="3 4">cv. Gransden 2004</strain>
    </source>
</reference>
<dbReference type="RefSeq" id="XP_024402460.1">
    <property type="nucleotide sequence ID" value="XM_024546692.2"/>
</dbReference>
<accession>A9RG31</accession>
<dbReference type="Gramene" id="Pp3c2_4650V3.4">
    <property type="protein sequence ID" value="Pp3c2_4650V3.4"/>
    <property type="gene ID" value="Pp3c2_4650"/>
</dbReference>
<reference evidence="2 4" key="1">
    <citation type="journal article" date="2008" name="Science">
        <title>The Physcomitrella genome reveals evolutionary insights into the conquest of land by plants.</title>
        <authorList>
            <person name="Rensing S."/>
            <person name="Lang D."/>
            <person name="Zimmer A."/>
            <person name="Terry A."/>
            <person name="Salamov A."/>
            <person name="Shapiro H."/>
            <person name="Nishiyama T."/>
            <person name="Perroud P.-F."/>
            <person name="Lindquist E."/>
            <person name="Kamisugi Y."/>
            <person name="Tanahashi T."/>
            <person name="Sakakibara K."/>
            <person name="Fujita T."/>
            <person name="Oishi K."/>
            <person name="Shin-I T."/>
            <person name="Kuroki Y."/>
            <person name="Toyoda A."/>
            <person name="Suzuki Y."/>
            <person name="Hashimoto A."/>
            <person name="Yamaguchi K."/>
            <person name="Sugano A."/>
            <person name="Kohara Y."/>
            <person name="Fujiyama A."/>
            <person name="Anterola A."/>
            <person name="Aoki S."/>
            <person name="Ashton N."/>
            <person name="Barbazuk W.B."/>
            <person name="Barker E."/>
            <person name="Bennetzen J."/>
            <person name="Bezanilla M."/>
            <person name="Blankenship R."/>
            <person name="Cho S.H."/>
            <person name="Dutcher S."/>
            <person name="Estelle M."/>
            <person name="Fawcett J.A."/>
            <person name="Gundlach H."/>
            <person name="Hanada K."/>
            <person name="Heyl A."/>
            <person name="Hicks K.A."/>
            <person name="Hugh J."/>
            <person name="Lohr M."/>
            <person name="Mayer K."/>
            <person name="Melkozernov A."/>
            <person name="Murata T."/>
            <person name="Nelson D."/>
            <person name="Pils B."/>
            <person name="Prigge M."/>
            <person name="Reiss B."/>
            <person name="Renner T."/>
            <person name="Rombauts S."/>
            <person name="Rushton P."/>
            <person name="Sanderfoot A."/>
            <person name="Schween G."/>
            <person name="Shiu S.-H."/>
            <person name="Stueber K."/>
            <person name="Theodoulou F.L."/>
            <person name="Tu H."/>
            <person name="Van de Peer Y."/>
            <person name="Verrier P.J."/>
            <person name="Waters E."/>
            <person name="Wood A."/>
            <person name="Yang L."/>
            <person name="Cove D."/>
            <person name="Cuming A."/>
            <person name="Hasebe M."/>
            <person name="Lucas S."/>
            <person name="Mishler D.B."/>
            <person name="Reski R."/>
            <person name="Grigoriev I."/>
            <person name="Quatrano R.S."/>
            <person name="Boore J.L."/>
        </authorList>
    </citation>
    <scope>NUCLEOTIDE SEQUENCE [LARGE SCALE GENOMIC DNA]</scope>
    <source>
        <strain evidence="3 4">cv. Gransden 2004</strain>
    </source>
</reference>
<dbReference type="Gramene" id="Pp3c2_4650V3.1">
    <property type="protein sequence ID" value="Pp3c2_4650V3.1"/>
    <property type="gene ID" value="Pp3c2_4650"/>
</dbReference>
<dbReference type="AlphaFoldDB" id="A9RG31"/>
<dbReference type="RefSeq" id="XP_024402471.1">
    <property type="nucleotide sequence ID" value="XM_024546703.1"/>
</dbReference>
<evidence type="ECO:0000259" key="1">
    <source>
        <dbReference type="PROSITE" id="PS51782"/>
    </source>
</evidence>
<evidence type="ECO:0000313" key="2">
    <source>
        <dbReference type="EMBL" id="PNR59427.1"/>
    </source>
</evidence>
<keyword evidence="4" id="KW-1185">Reference proteome</keyword>
<dbReference type="PROSITE" id="PS51782">
    <property type="entry name" value="LYSM"/>
    <property type="match status" value="1"/>
</dbReference>
<sequence length="145" mass="14899">MAANSAKSARPVEGRKGAKDESIAKAAGVVVASGIAWSLFRSITSRGEQQNNGDTLSKEVKLNAGDAALGVSSTRGTSDPAGRKISNFGYKAAGKTVQVHDGDTLWGLAMKHNVSVDALIAINGIKDGDSIIVGDTIILPKALKP</sequence>
<evidence type="ECO:0000313" key="3">
    <source>
        <dbReference type="EnsemblPlants" id="Pp3c2_4650V3.1"/>
    </source>
</evidence>
<dbReference type="EnsemblPlants" id="Pp3c2_4650V3.2">
    <property type="protein sequence ID" value="Pp3c2_4650V3.2"/>
    <property type="gene ID" value="Pp3c2_4650"/>
</dbReference>
<dbReference type="InterPro" id="IPR018392">
    <property type="entry name" value="LysM"/>
</dbReference>
<dbReference type="Proteomes" id="UP000006727">
    <property type="component" value="Chromosome 2"/>
</dbReference>
<dbReference type="EnsemblPlants" id="Pp3c2_4650V3.3">
    <property type="protein sequence ID" value="Pp3c2_4650V3.3"/>
    <property type="gene ID" value="Pp3c2_4650"/>
</dbReference>
<dbReference type="Pfam" id="PF01476">
    <property type="entry name" value="LysM"/>
    <property type="match status" value="1"/>
</dbReference>
<dbReference type="GeneID" id="112295297"/>
<dbReference type="EMBL" id="ABEU02000002">
    <property type="protein sequence ID" value="PNR59427.1"/>
    <property type="molecule type" value="Genomic_DNA"/>
</dbReference>